<dbReference type="GO" id="GO:0005794">
    <property type="term" value="C:Golgi apparatus"/>
    <property type="evidence" value="ECO:0007669"/>
    <property type="project" value="TreeGrafter"/>
</dbReference>
<dbReference type="GO" id="GO:0005789">
    <property type="term" value="C:endoplasmic reticulum membrane"/>
    <property type="evidence" value="ECO:0007669"/>
    <property type="project" value="TreeGrafter"/>
</dbReference>
<proteinExistence type="predicted"/>
<dbReference type="EMBL" id="HBEZ01022894">
    <property type="protein sequence ID" value="CAD8634984.1"/>
    <property type="molecule type" value="Transcribed_RNA"/>
</dbReference>
<feature type="domain" description="Methyltransferase FkbM" evidence="1">
    <location>
        <begin position="160"/>
        <end position="312"/>
    </location>
</feature>
<name>A0A7S0MA78_9CRYP</name>
<dbReference type="InterPro" id="IPR053202">
    <property type="entry name" value="EGF_Rcpt_Signaling_Reg"/>
</dbReference>
<dbReference type="GO" id="GO:0016197">
    <property type="term" value="P:endosomal transport"/>
    <property type="evidence" value="ECO:0007669"/>
    <property type="project" value="TreeGrafter"/>
</dbReference>
<protein>
    <recommendedName>
        <fullName evidence="1">Methyltransferase FkbM domain-containing protein</fullName>
    </recommendedName>
</protein>
<organism evidence="2">
    <name type="scientific">Cryptomonas curvata</name>
    <dbReference type="NCBI Taxonomy" id="233186"/>
    <lineage>
        <taxon>Eukaryota</taxon>
        <taxon>Cryptophyceae</taxon>
        <taxon>Cryptomonadales</taxon>
        <taxon>Cryptomonadaceae</taxon>
        <taxon>Cryptomonas</taxon>
    </lineage>
</organism>
<dbReference type="PANTHER" id="PTHR34009:SF2">
    <property type="entry name" value="PROTEIN STAR"/>
    <property type="match status" value="1"/>
</dbReference>
<dbReference type="GO" id="GO:0031902">
    <property type="term" value="C:late endosome membrane"/>
    <property type="evidence" value="ECO:0007669"/>
    <property type="project" value="TreeGrafter"/>
</dbReference>
<dbReference type="InterPro" id="IPR029063">
    <property type="entry name" value="SAM-dependent_MTases_sf"/>
</dbReference>
<dbReference type="AlphaFoldDB" id="A0A7S0MA78"/>
<accession>A0A7S0MA78</accession>
<dbReference type="InterPro" id="IPR006342">
    <property type="entry name" value="FkbM_mtfrase"/>
</dbReference>
<dbReference type="GO" id="GO:0005886">
    <property type="term" value="C:plasma membrane"/>
    <property type="evidence" value="ECO:0007669"/>
    <property type="project" value="TreeGrafter"/>
</dbReference>
<dbReference type="GO" id="GO:0006888">
    <property type="term" value="P:endoplasmic reticulum to Golgi vesicle-mediated transport"/>
    <property type="evidence" value="ECO:0007669"/>
    <property type="project" value="TreeGrafter"/>
</dbReference>
<gene>
    <name evidence="2" type="ORF">CCUR1050_LOCUS12665</name>
</gene>
<evidence type="ECO:0000313" key="2">
    <source>
        <dbReference type="EMBL" id="CAD8634984.1"/>
    </source>
</evidence>
<dbReference type="PANTHER" id="PTHR34009">
    <property type="entry name" value="PROTEIN STAR"/>
    <property type="match status" value="1"/>
</dbReference>
<reference evidence="2" key="1">
    <citation type="submission" date="2021-01" db="EMBL/GenBank/DDBJ databases">
        <authorList>
            <person name="Corre E."/>
            <person name="Pelletier E."/>
            <person name="Niang G."/>
            <person name="Scheremetjew M."/>
            <person name="Finn R."/>
            <person name="Kale V."/>
            <person name="Holt S."/>
            <person name="Cochrane G."/>
            <person name="Meng A."/>
            <person name="Brown T."/>
            <person name="Cohen L."/>
        </authorList>
    </citation>
    <scope>NUCLEOTIDE SEQUENCE</scope>
    <source>
        <strain evidence="2">CCAP979/52</strain>
    </source>
</reference>
<sequence length="342" mass="37864">MPTLPSKPRSSMLLTFGSLLFAGIFIREIVVHLQLSSKFHPDLVECTASLREALREIGTFKNVSSNMIQQARKLEPVSPLALSQEVPVVEQQPKTVSATGDGEHLISTTEIFRRFVLQPPAPAKVPYNLKNMGATHYSQSEQDKKIDSLLKQREKGFFIEVGAYDGEIMSNSLFFEKSRGWTGLLIEANPRAYRELIAKDRKAWIAGACIALSPRMETVSFLAHGMVGGVSQGANALGDKFQNLKQQDEQSPYVYTVTQNCFPLAVMLDAINVTRIDMFSLDVEGNELDVLRTVDFARFDIGLLAIETNGRNQELSEFLLPKGYTLVEGEGGADVIYMKGPA</sequence>
<dbReference type="Pfam" id="PF05050">
    <property type="entry name" value="Methyltransf_21"/>
    <property type="match status" value="1"/>
</dbReference>
<dbReference type="SUPFAM" id="SSF53335">
    <property type="entry name" value="S-adenosyl-L-methionine-dependent methyltransferases"/>
    <property type="match status" value="1"/>
</dbReference>
<dbReference type="Gene3D" id="3.40.50.150">
    <property type="entry name" value="Vaccinia Virus protein VP39"/>
    <property type="match status" value="1"/>
</dbReference>
<evidence type="ECO:0000259" key="1">
    <source>
        <dbReference type="Pfam" id="PF05050"/>
    </source>
</evidence>